<dbReference type="Pfam" id="PF00501">
    <property type="entry name" value="AMP-binding"/>
    <property type="match status" value="1"/>
</dbReference>
<dbReference type="PANTHER" id="PTHR24096">
    <property type="entry name" value="LONG-CHAIN-FATTY-ACID--COA LIGASE"/>
    <property type="match status" value="1"/>
</dbReference>
<dbReference type="InterPro" id="IPR045851">
    <property type="entry name" value="AMP-bd_C_sf"/>
</dbReference>
<evidence type="ECO:0000313" key="7">
    <source>
        <dbReference type="Proteomes" id="UP001303046"/>
    </source>
</evidence>
<dbReference type="SUPFAM" id="SSF56801">
    <property type="entry name" value="Acetyl-CoA synthetase-like"/>
    <property type="match status" value="1"/>
</dbReference>
<dbReference type="Pfam" id="PF13193">
    <property type="entry name" value="AMP-binding_C"/>
    <property type="match status" value="1"/>
</dbReference>
<keyword evidence="3" id="KW-0812">Transmembrane</keyword>
<evidence type="ECO:0000313" key="6">
    <source>
        <dbReference type="EMBL" id="KAK6737594.1"/>
    </source>
</evidence>
<keyword evidence="7" id="KW-1185">Reference proteome</keyword>
<dbReference type="EMBL" id="JAVFWL010000002">
    <property type="protein sequence ID" value="KAK6737594.1"/>
    <property type="molecule type" value="Genomic_DNA"/>
</dbReference>
<dbReference type="Gene3D" id="3.30.300.30">
    <property type="match status" value="1"/>
</dbReference>
<sequence length="546" mass="60978">MIIKSDYPPVQIPSSSFPETVLNAVKKHISNNKTAFICAESNEETTYETVHQSAYALGTFLNERGFHKDMACVVLPNRWEWAAIFLGVTLNGGVLTAISAVSTECKEKFYELNRQFVDSEAKLVLTNPESLQKVQKAAQSSPFVKIIICLGDIPPTISGEVYTWNDVLTTQANWALHPPTVDVDRDSVFMPYSSGTTGIPKGVMLTHRNYCAMMNIYRKHDAERMTGALSPPWNNDKDMKLLFLPFYHCYGFALLMASVLNGGVAVLMSHFQPELFCETIQRHKIRFVAVVPPIMVFLSKSPICERYNLSSVQFLFSGAAPAGKDLCEELTRKYKNLRLIQQGYGMSELCMASHLPDLVEGQPFGSVGKLSSNLEMKIVDPETGVGRKFGEVGEICIRGPTVMLGYLKKPDATRQCIRDGWMHTGDMGYVRNDGYLFIVDRLKELIKVKGFQVPPAELENILLCHPMIHDAAVVGIQDAERGEIPKAYVVRSSNELTESEVKSFVNDKVSPYKQLSGGVEFVKEIPKSPSGKILRRVLRERSQSKL</sequence>
<keyword evidence="3" id="KW-0472">Membrane</keyword>
<comment type="caution">
    <text evidence="6">The sequence shown here is derived from an EMBL/GenBank/DDBJ whole genome shotgun (WGS) entry which is preliminary data.</text>
</comment>
<evidence type="ECO:0000256" key="2">
    <source>
        <dbReference type="ARBA" id="ARBA00023140"/>
    </source>
</evidence>
<dbReference type="PROSITE" id="PS00455">
    <property type="entry name" value="AMP_BINDING"/>
    <property type="match status" value="1"/>
</dbReference>
<feature type="domain" description="AMP-binding enzyme C-terminal" evidence="5">
    <location>
        <begin position="457"/>
        <end position="532"/>
    </location>
</feature>
<gene>
    <name evidence="6" type="primary">Necator_chrII.g7771</name>
    <name evidence="6" type="ORF">RB195_019977</name>
</gene>
<dbReference type="InterPro" id="IPR042099">
    <property type="entry name" value="ANL_N_sf"/>
</dbReference>
<protein>
    <recommendedName>
        <fullName evidence="8">AMP-binding enzyme</fullName>
    </recommendedName>
</protein>
<organism evidence="6 7">
    <name type="scientific">Necator americanus</name>
    <name type="common">Human hookworm</name>
    <dbReference type="NCBI Taxonomy" id="51031"/>
    <lineage>
        <taxon>Eukaryota</taxon>
        <taxon>Metazoa</taxon>
        <taxon>Ecdysozoa</taxon>
        <taxon>Nematoda</taxon>
        <taxon>Chromadorea</taxon>
        <taxon>Rhabditida</taxon>
        <taxon>Rhabditina</taxon>
        <taxon>Rhabditomorpha</taxon>
        <taxon>Strongyloidea</taxon>
        <taxon>Ancylostomatidae</taxon>
        <taxon>Bunostominae</taxon>
        <taxon>Necator</taxon>
    </lineage>
</organism>
<proteinExistence type="predicted"/>
<keyword evidence="2" id="KW-0576">Peroxisome</keyword>
<evidence type="ECO:0008006" key="8">
    <source>
        <dbReference type="Google" id="ProtNLM"/>
    </source>
</evidence>
<accession>A0ABR1CH98</accession>
<feature type="domain" description="AMP-dependent synthetase/ligase" evidence="4">
    <location>
        <begin position="31"/>
        <end position="407"/>
    </location>
</feature>
<evidence type="ECO:0000259" key="5">
    <source>
        <dbReference type="Pfam" id="PF13193"/>
    </source>
</evidence>
<name>A0ABR1CH98_NECAM</name>
<evidence type="ECO:0000256" key="1">
    <source>
        <dbReference type="ARBA" id="ARBA00004275"/>
    </source>
</evidence>
<dbReference type="Proteomes" id="UP001303046">
    <property type="component" value="Unassembled WGS sequence"/>
</dbReference>
<dbReference type="InterPro" id="IPR020845">
    <property type="entry name" value="AMP-binding_CS"/>
</dbReference>
<dbReference type="InterPro" id="IPR025110">
    <property type="entry name" value="AMP-bd_C"/>
</dbReference>
<dbReference type="InterPro" id="IPR000873">
    <property type="entry name" value="AMP-dep_synth/lig_dom"/>
</dbReference>
<comment type="subcellular location">
    <subcellularLocation>
        <location evidence="1">Peroxisome</location>
    </subcellularLocation>
</comment>
<evidence type="ECO:0000259" key="4">
    <source>
        <dbReference type="Pfam" id="PF00501"/>
    </source>
</evidence>
<dbReference type="Gene3D" id="3.40.50.12780">
    <property type="entry name" value="N-terminal domain of ligase-like"/>
    <property type="match status" value="1"/>
</dbReference>
<evidence type="ECO:0000256" key="3">
    <source>
        <dbReference type="SAM" id="Phobius"/>
    </source>
</evidence>
<feature type="transmembrane region" description="Helical" evidence="3">
    <location>
        <begin position="247"/>
        <end position="271"/>
    </location>
</feature>
<dbReference type="CDD" id="cd05911">
    <property type="entry name" value="Firefly_Luc_like"/>
    <property type="match status" value="1"/>
</dbReference>
<dbReference type="PANTHER" id="PTHR24096:SF422">
    <property type="entry name" value="BCDNA.GH02901"/>
    <property type="match status" value="1"/>
</dbReference>
<reference evidence="6 7" key="1">
    <citation type="submission" date="2023-08" db="EMBL/GenBank/DDBJ databases">
        <title>A Necator americanus chromosomal reference genome.</title>
        <authorList>
            <person name="Ilik V."/>
            <person name="Petrzelkova K.J."/>
            <person name="Pardy F."/>
            <person name="Fuh T."/>
            <person name="Niatou-Singa F.S."/>
            <person name="Gouil Q."/>
            <person name="Baker L."/>
            <person name="Ritchie M.E."/>
            <person name="Jex A.R."/>
            <person name="Gazzola D."/>
            <person name="Li H."/>
            <person name="Toshio Fujiwara R."/>
            <person name="Zhan B."/>
            <person name="Aroian R.V."/>
            <person name="Pafco B."/>
            <person name="Schwarz E.M."/>
        </authorList>
    </citation>
    <scope>NUCLEOTIDE SEQUENCE [LARGE SCALE GENOMIC DNA]</scope>
    <source>
        <strain evidence="6 7">Aroian</strain>
        <tissue evidence="6">Whole animal</tissue>
    </source>
</reference>
<keyword evidence="3" id="KW-1133">Transmembrane helix</keyword>